<evidence type="ECO:0000259" key="2">
    <source>
        <dbReference type="Pfam" id="PF10373"/>
    </source>
</evidence>
<evidence type="ECO:0008006" key="6">
    <source>
        <dbReference type="Google" id="ProtNLM"/>
    </source>
</evidence>
<evidence type="ECO:0000313" key="4">
    <source>
        <dbReference type="EMBL" id="CAI4035145.1"/>
    </source>
</evidence>
<sequence>MDNEEVNAEFVRSVFKNVRTLLDKHLTSTLICDEDAYITFRCFLDGMHHKFTKLLEVLLLKHENMYRNNKHELIDDTVIPLLLKLLWLQIHEPTLKWFERWFCDIMRLDNKRKFRVFRRFHRKMVYLFKLIHRYYYKTIEFLCEKYDMRLVIPDALFARLNIIQLTDRSPLREMTILNTSNPLTFSIVISFQRCLINLGSAHLYRTLLNKPSSHPKRIEDFKKSIRYLNIASLCLPAVGDTYFQLAKIYLSTEKFSLYFFELIRGSLVRIPSEDALTCLKGFILAPNFSERKHLVNKLEMFTSKSLRGEKLLFESRIVLQFLSMLEQSMVPHLLNASHTANHSILREYLQSALPNHHSAKINIIFENLTAMIGSFDLMFSNEKSKEERNRLKYVDLCERQVLFLDSSFDFIANMIDVVIIPSWQTNTEDFQYLATIRLLICWIKSYRSILQYTHRNKKFCTSFALLLNDLINSSLNHPRYLPSHRPRRRYYFEEDIILREFSCVNFALTDFNDDLVYNSPNMINNIIGCPTSTDRLYPKEECILRIKSIIFSGIKFLEKNDTGIMWNAGKYKFELVYPETKTRHKIALSEISFKINTTLQQERAVPSKNVEVENTEPQRKKARKIAVTELETQLANVRRTRKASPSEKRRHSLKLENCAVSPEDTTTDPRSTNIFSYPNEAIDADEETFVQVLDTSIRKDKRI</sequence>
<accession>A0AA35NC20</accession>
<evidence type="ECO:0000313" key="5">
    <source>
        <dbReference type="Proteomes" id="UP001161438"/>
    </source>
</evidence>
<evidence type="ECO:0000256" key="1">
    <source>
        <dbReference type="SAM" id="MobiDB-lite"/>
    </source>
</evidence>
<feature type="compositionally biased region" description="Basic residues" evidence="1">
    <location>
        <begin position="638"/>
        <end position="652"/>
    </location>
</feature>
<reference evidence="4" key="1">
    <citation type="submission" date="2022-10" db="EMBL/GenBank/DDBJ databases">
        <authorList>
            <person name="Byrne P K."/>
        </authorList>
    </citation>
    <scope>NUCLEOTIDE SEQUENCE</scope>
    <source>
        <strain evidence="4">IFO1815</strain>
    </source>
</reference>
<dbReference type="AlphaFoldDB" id="A0AA35NC20"/>
<dbReference type="PANTHER" id="PTHR15696">
    <property type="entry name" value="SMG-7 SUPPRESSOR WITH MORPHOLOGICAL EFFECT ON GENITALIA PROTEIN 7"/>
    <property type="match status" value="1"/>
</dbReference>
<name>A0AA35NC20_SACMI</name>
<feature type="domain" description="Telomerase activating protein Est1-like N-terminal" evidence="3">
    <location>
        <begin position="82"/>
        <end position="209"/>
    </location>
</feature>
<dbReference type="Pfam" id="PF10374">
    <property type="entry name" value="EST1"/>
    <property type="match status" value="1"/>
</dbReference>
<dbReference type="GO" id="GO:0000184">
    <property type="term" value="P:nuclear-transcribed mRNA catabolic process, nonsense-mediated decay"/>
    <property type="evidence" value="ECO:0007669"/>
    <property type="project" value="TreeGrafter"/>
</dbReference>
<dbReference type="InterPro" id="IPR018834">
    <property type="entry name" value="DNA/RNA-bd_Est1-type"/>
</dbReference>
<proteinExistence type="predicted"/>
<protein>
    <recommendedName>
        <fullName evidence="6">Est1p</fullName>
    </recommendedName>
</protein>
<gene>
    <name evidence="4" type="primary">SMKI12G2890</name>
    <name evidence="4" type="ORF">SMKI_12G2890</name>
</gene>
<dbReference type="InterPro" id="IPR011990">
    <property type="entry name" value="TPR-like_helical_dom_sf"/>
</dbReference>
<dbReference type="GO" id="GO:0070034">
    <property type="term" value="F:telomerase RNA binding"/>
    <property type="evidence" value="ECO:0007669"/>
    <property type="project" value="TreeGrafter"/>
</dbReference>
<dbReference type="PANTHER" id="PTHR15696:SF37">
    <property type="entry name" value="NONSENSE-MEDIATED MRNA DECAY FACTOR EBS1-RELATED"/>
    <property type="match status" value="1"/>
</dbReference>
<dbReference type="Proteomes" id="UP001161438">
    <property type="component" value="Chromosome 12"/>
</dbReference>
<dbReference type="Pfam" id="PF10373">
    <property type="entry name" value="EST1_DNA_bind"/>
    <property type="match status" value="1"/>
</dbReference>
<dbReference type="EMBL" id="OX365768">
    <property type="protein sequence ID" value="CAI4035145.1"/>
    <property type="molecule type" value="Genomic_DNA"/>
</dbReference>
<organism evidence="4 5">
    <name type="scientific">Saccharomyces mikatae IFO 1815</name>
    <dbReference type="NCBI Taxonomy" id="226126"/>
    <lineage>
        <taxon>Eukaryota</taxon>
        <taxon>Fungi</taxon>
        <taxon>Dikarya</taxon>
        <taxon>Ascomycota</taxon>
        <taxon>Saccharomycotina</taxon>
        <taxon>Saccharomycetes</taxon>
        <taxon>Saccharomycetales</taxon>
        <taxon>Saccharomycetaceae</taxon>
        <taxon>Saccharomyces</taxon>
    </lineage>
</organism>
<dbReference type="GO" id="GO:0005697">
    <property type="term" value="C:telomerase holoenzyme complex"/>
    <property type="evidence" value="ECO:0007669"/>
    <property type="project" value="TreeGrafter"/>
</dbReference>
<dbReference type="GO" id="GO:0042162">
    <property type="term" value="F:telomeric DNA binding"/>
    <property type="evidence" value="ECO:0007669"/>
    <property type="project" value="TreeGrafter"/>
</dbReference>
<dbReference type="SUPFAM" id="SSF48452">
    <property type="entry name" value="TPR-like"/>
    <property type="match status" value="1"/>
</dbReference>
<evidence type="ECO:0000259" key="3">
    <source>
        <dbReference type="Pfam" id="PF10374"/>
    </source>
</evidence>
<dbReference type="Gene3D" id="1.25.40.10">
    <property type="entry name" value="Tetratricopeptide repeat domain"/>
    <property type="match status" value="1"/>
</dbReference>
<dbReference type="InterPro" id="IPR045153">
    <property type="entry name" value="Est1/Ebs1-like"/>
</dbReference>
<feature type="domain" description="DNA/RNA-binding" evidence="2">
    <location>
        <begin position="224"/>
        <end position="506"/>
    </location>
</feature>
<feature type="region of interest" description="Disordered" evidence="1">
    <location>
        <begin position="636"/>
        <end position="673"/>
    </location>
</feature>
<keyword evidence="5" id="KW-1185">Reference proteome</keyword>
<dbReference type="InterPro" id="IPR019458">
    <property type="entry name" value="Est1-like_N"/>
</dbReference>
<dbReference type="GeneID" id="80919999"/>
<dbReference type="RefSeq" id="XP_056078265.1">
    <property type="nucleotide sequence ID" value="XM_056224336.1"/>
</dbReference>